<protein>
    <submittedName>
        <fullName evidence="3">Uncharacterized protein</fullName>
    </submittedName>
</protein>
<reference evidence="3 4" key="1">
    <citation type="journal article" date="2008" name="Nature">
        <title>The Phaeodactylum genome reveals the evolutionary history of diatom genomes.</title>
        <authorList>
            <person name="Bowler C."/>
            <person name="Allen A.E."/>
            <person name="Badger J.H."/>
            <person name="Grimwood J."/>
            <person name="Jabbari K."/>
            <person name="Kuo A."/>
            <person name="Maheswari U."/>
            <person name="Martens C."/>
            <person name="Maumus F."/>
            <person name="Otillar R.P."/>
            <person name="Rayko E."/>
            <person name="Salamov A."/>
            <person name="Vandepoele K."/>
            <person name="Beszteri B."/>
            <person name="Gruber A."/>
            <person name="Heijde M."/>
            <person name="Katinka M."/>
            <person name="Mock T."/>
            <person name="Valentin K."/>
            <person name="Verret F."/>
            <person name="Berges J.A."/>
            <person name="Brownlee C."/>
            <person name="Cadoret J.P."/>
            <person name="Chiovitti A."/>
            <person name="Choi C.J."/>
            <person name="Coesel S."/>
            <person name="De Martino A."/>
            <person name="Detter J.C."/>
            <person name="Durkin C."/>
            <person name="Falciatore A."/>
            <person name="Fournet J."/>
            <person name="Haruta M."/>
            <person name="Huysman M.J."/>
            <person name="Jenkins B.D."/>
            <person name="Jiroutova K."/>
            <person name="Jorgensen R.E."/>
            <person name="Joubert Y."/>
            <person name="Kaplan A."/>
            <person name="Kroger N."/>
            <person name="Kroth P.G."/>
            <person name="La Roche J."/>
            <person name="Lindquist E."/>
            <person name="Lommer M."/>
            <person name="Martin-Jezequel V."/>
            <person name="Lopez P.J."/>
            <person name="Lucas S."/>
            <person name="Mangogna M."/>
            <person name="McGinnis K."/>
            <person name="Medlin L.K."/>
            <person name="Montsant A."/>
            <person name="Oudot-Le Secq M.P."/>
            <person name="Napoli C."/>
            <person name="Obornik M."/>
            <person name="Parker M.S."/>
            <person name="Petit J.L."/>
            <person name="Porcel B.M."/>
            <person name="Poulsen N."/>
            <person name="Robison M."/>
            <person name="Rychlewski L."/>
            <person name="Rynearson T.A."/>
            <person name="Schmutz J."/>
            <person name="Shapiro H."/>
            <person name="Siaut M."/>
            <person name="Stanley M."/>
            <person name="Sussman M.R."/>
            <person name="Taylor A.R."/>
            <person name="Vardi A."/>
            <person name="von Dassow P."/>
            <person name="Vyverman W."/>
            <person name="Willis A."/>
            <person name="Wyrwicz L.S."/>
            <person name="Rokhsar D.S."/>
            <person name="Weissenbach J."/>
            <person name="Armbrust E.V."/>
            <person name="Green B.R."/>
            <person name="Van de Peer Y."/>
            <person name="Grigoriev I.V."/>
        </authorList>
    </citation>
    <scope>NUCLEOTIDE SEQUENCE [LARGE SCALE GENOMIC DNA]</scope>
    <source>
        <strain evidence="3 4">CCAP 1055/1</strain>
    </source>
</reference>
<feature type="region of interest" description="Disordered" evidence="1">
    <location>
        <begin position="190"/>
        <end position="284"/>
    </location>
</feature>
<feature type="compositionally biased region" description="Basic and acidic residues" evidence="1">
    <location>
        <begin position="105"/>
        <end position="125"/>
    </location>
</feature>
<dbReference type="HOGENOM" id="CLU_617478_0_0_1"/>
<gene>
    <name evidence="3" type="ORF">PHATRDRAFT_31556</name>
</gene>
<accession>B7FRN2</accession>
<feature type="compositionally biased region" description="Polar residues" evidence="1">
    <location>
        <begin position="267"/>
        <end position="284"/>
    </location>
</feature>
<dbReference type="AlphaFoldDB" id="B7FRN2"/>
<dbReference type="OrthoDB" id="49247at2759"/>
<keyword evidence="2" id="KW-0732">Signal</keyword>
<dbReference type="Proteomes" id="UP000000759">
    <property type="component" value="Chromosome 1"/>
</dbReference>
<feature type="compositionally biased region" description="Basic and acidic residues" evidence="1">
    <location>
        <begin position="335"/>
        <end position="349"/>
    </location>
</feature>
<feature type="compositionally biased region" description="Polar residues" evidence="1">
    <location>
        <begin position="128"/>
        <end position="148"/>
    </location>
</feature>
<keyword evidence="4" id="KW-1185">Reference proteome</keyword>
<dbReference type="RefSeq" id="XP_002177076.1">
    <property type="nucleotide sequence ID" value="XM_002177040.1"/>
</dbReference>
<feature type="compositionally biased region" description="Basic and acidic residues" evidence="1">
    <location>
        <begin position="209"/>
        <end position="219"/>
    </location>
</feature>
<feature type="chain" id="PRO_5002852553" evidence="2">
    <location>
        <begin position="23"/>
        <end position="478"/>
    </location>
</feature>
<evidence type="ECO:0000313" key="4">
    <source>
        <dbReference type="Proteomes" id="UP000000759"/>
    </source>
</evidence>
<evidence type="ECO:0000313" key="3">
    <source>
        <dbReference type="EMBL" id="EEC51539.1"/>
    </source>
</evidence>
<evidence type="ECO:0000256" key="1">
    <source>
        <dbReference type="SAM" id="MobiDB-lite"/>
    </source>
</evidence>
<dbReference type="GeneID" id="7196702"/>
<reference evidence="4" key="2">
    <citation type="submission" date="2008-08" db="EMBL/GenBank/DDBJ databases">
        <authorList>
            <consortium name="Diatom Consortium"/>
            <person name="Grigoriev I."/>
            <person name="Grimwood J."/>
            <person name="Kuo A."/>
            <person name="Otillar R.P."/>
            <person name="Salamov A."/>
            <person name="Detter J.C."/>
            <person name="Lindquist E."/>
            <person name="Shapiro H."/>
            <person name="Lucas S."/>
            <person name="Glavina del Rio T."/>
            <person name="Pitluck S."/>
            <person name="Rokhsar D."/>
            <person name="Bowler C."/>
        </authorList>
    </citation>
    <scope>GENOME REANNOTATION</scope>
    <source>
        <strain evidence="4">CCAP 1055/1</strain>
    </source>
</reference>
<dbReference type="EMBL" id="CM000605">
    <property type="protein sequence ID" value="EEC51539.1"/>
    <property type="molecule type" value="Genomic_DNA"/>
</dbReference>
<organism evidence="3 4">
    <name type="scientific">Phaeodactylum tricornutum (strain CCAP 1055/1)</name>
    <dbReference type="NCBI Taxonomy" id="556484"/>
    <lineage>
        <taxon>Eukaryota</taxon>
        <taxon>Sar</taxon>
        <taxon>Stramenopiles</taxon>
        <taxon>Ochrophyta</taxon>
        <taxon>Bacillariophyta</taxon>
        <taxon>Bacillariophyceae</taxon>
        <taxon>Bacillariophycidae</taxon>
        <taxon>Naviculales</taxon>
        <taxon>Phaeodactylaceae</taxon>
        <taxon>Phaeodactylum</taxon>
    </lineage>
</organism>
<dbReference type="PaxDb" id="2850-Phatr31556"/>
<dbReference type="InParanoid" id="B7FRN2"/>
<feature type="signal peptide" evidence="2">
    <location>
        <begin position="1"/>
        <end position="22"/>
    </location>
</feature>
<name>B7FRN2_PHATC</name>
<feature type="region of interest" description="Disordered" evidence="1">
    <location>
        <begin position="105"/>
        <end position="148"/>
    </location>
</feature>
<proteinExistence type="predicted"/>
<feature type="compositionally biased region" description="Acidic residues" evidence="1">
    <location>
        <begin position="191"/>
        <end position="208"/>
    </location>
</feature>
<dbReference type="KEGG" id="pti:PHATRDRAFT_31556"/>
<evidence type="ECO:0000256" key="2">
    <source>
        <dbReference type="SAM" id="SignalP"/>
    </source>
</evidence>
<sequence length="478" mass="53050">MKSAFCVFFGFLPCFSIGTGNALSVPSRFDEERGHVVLETRTEDSNADGSSRFQSGSSELSQHMQIFGTHSTEIENKKRGHLVAFQAGVDLGLYIQNSYPIDAKEESTLETERRRMEANELRLDEGESVTSYDSEAQLKQSESPENNLIQEENEDLDEARENTDLSGPDEFMDLIEPEELDHENVPKEFEDLPMPEEDENLSEPIEIEDLTKVEDKESIEPEANMPDATDAPSGSLPAANTMEQRESKIDANATASPFVGNPEVDKTNSPTQETGVLNDYKSSAPSVFPINDAKMTRWPTFSPSVDASLELPTKGNGESDVAIPVGSNQNQDSSRPTENRDFKWPHEPNEQYEAPDYDPIIDGDKENLGNEEPSTEDPFKRAEVQAHAIIEDKNAVVVATVLSVTGFIFMVFIAQQMIENPDGCCASICRCMIGCLRLLCWPCRAVCGCGNRAKARRTHNLIVNDNNSYGYSHDLELT</sequence>
<feature type="region of interest" description="Disordered" evidence="1">
    <location>
        <begin position="309"/>
        <end position="376"/>
    </location>
</feature>